<evidence type="ECO:0000256" key="6">
    <source>
        <dbReference type="ARBA" id="ARBA00023004"/>
    </source>
</evidence>
<dbReference type="InterPro" id="IPR011662">
    <property type="entry name" value="Secretin/TonB_short_N"/>
</dbReference>
<evidence type="ECO:0000256" key="7">
    <source>
        <dbReference type="ARBA" id="ARBA00023077"/>
    </source>
</evidence>
<dbReference type="Proteomes" id="UP000546007">
    <property type="component" value="Unassembled WGS sequence"/>
</dbReference>
<dbReference type="SUPFAM" id="SSF49464">
    <property type="entry name" value="Carboxypeptidase regulatory domain-like"/>
    <property type="match status" value="1"/>
</dbReference>
<dbReference type="Pfam" id="PF13715">
    <property type="entry name" value="CarbopepD_reg_2"/>
    <property type="match status" value="1"/>
</dbReference>
<dbReference type="PROSITE" id="PS52016">
    <property type="entry name" value="TONB_DEPENDENT_REC_3"/>
    <property type="match status" value="1"/>
</dbReference>
<gene>
    <name evidence="15" type="ORF">GGR14_001165</name>
</gene>
<feature type="domain" description="TonB-dependent receptor plug" evidence="14">
    <location>
        <begin position="221"/>
        <end position="356"/>
    </location>
</feature>
<dbReference type="EMBL" id="JACIES010000002">
    <property type="protein sequence ID" value="MBB4025393.1"/>
    <property type="molecule type" value="Genomic_DNA"/>
</dbReference>
<dbReference type="InterPro" id="IPR012910">
    <property type="entry name" value="Plug_dom"/>
</dbReference>
<keyword evidence="8 10" id="KW-0472">Membrane</keyword>
<dbReference type="InterPro" id="IPR023996">
    <property type="entry name" value="TonB-dep_OMP_SusC/RagA"/>
</dbReference>
<evidence type="ECO:0000256" key="2">
    <source>
        <dbReference type="ARBA" id="ARBA00022448"/>
    </source>
</evidence>
<dbReference type="Gene3D" id="2.40.170.20">
    <property type="entry name" value="TonB-dependent receptor, beta-barrel domain"/>
    <property type="match status" value="1"/>
</dbReference>
<dbReference type="AlphaFoldDB" id="A0A7W6HUW4"/>
<comment type="subcellular location">
    <subcellularLocation>
        <location evidence="1 10">Cell outer membrane</location>
        <topology evidence="1 10">Multi-pass membrane protein</topology>
    </subcellularLocation>
</comment>
<reference evidence="15 16" key="1">
    <citation type="submission" date="2020-08" db="EMBL/GenBank/DDBJ databases">
        <title>Genomic Encyclopedia of Type Strains, Phase IV (KMG-IV): sequencing the most valuable type-strain genomes for metagenomic binning, comparative biology and taxonomic classification.</title>
        <authorList>
            <person name="Goeker M."/>
        </authorList>
    </citation>
    <scope>NUCLEOTIDE SEQUENCE [LARGE SCALE GENOMIC DNA]</scope>
    <source>
        <strain evidence="15 16">DSM 105721</strain>
    </source>
</reference>
<evidence type="ECO:0000256" key="11">
    <source>
        <dbReference type="RuleBase" id="RU003357"/>
    </source>
</evidence>
<dbReference type="InterPro" id="IPR039426">
    <property type="entry name" value="TonB-dep_rcpt-like"/>
</dbReference>
<dbReference type="RefSeq" id="WP_124315981.1">
    <property type="nucleotide sequence ID" value="NZ_AP028155.1"/>
</dbReference>
<dbReference type="OrthoDB" id="9768177at2"/>
<evidence type="ECO:0000313" key="16">
    <source>
        <dbReference type="Proteomes" id="UP000546007"/>
    </source>
</evidence>
<dbReference type="Pfam" id="PF00593">
    <property type="entry name" value="TonB_dep_Rec_b-barrel"/>
    <property type="match status" value="1"/>
</dbReference>
<keyword evidence="16" id="KW-1185">Reference proteome</keyword>
<name>A0A7W6HUW4_9BACT</name>
<dbReference type="NCBIfam" id="TIGR04056">
    <property type="entry name" value="OMP_RagA_SusC"/>
    <property type="match status" value="1"/>
</dbReference>
<protein>
    <submittedName>
        <fullName evidence="15">TonB-linked SusC/RagA family outer membrane protein</fullName>
    </submittedName>
</protein>
<dbReference type="GeneID" id="93099390"/>
<feature type="domain" description="Secretin/TonB short N-terminal" evidence="13">
    <location>
        <begin position="69"/>
        <end position="118"/>
    </location>
</feature>
<dbReference type="InterPro" id="IPR036942">
    <property type="entry name" value="Beta-barrel_TonB_sf"/>
</dbReference>
<accession>A0A7W6HUW4</accession>
<dbReference type="GO" id="GO:0006826">
    <property type="term" value="P:iron ion transport"/>
    <property type="evidence" value="ECO:0007669"/>
    <property type="project" value="UniProtKB-KW"/>
</dbReference>
<evidence type="ECO:0000256" key="10">
    <source>
        <dbReference type="PROSITE-ProRule" id="PRU01360"/>
    </source>
</evidence>
<feature type="domain" description="TonB-dependent receptor-like beta-barrel" evidence="12">
    <location>
        <begin position="549"/>
        <end position="993"/>
    </location>
</feature>
<dbReference type="SUPFAM" id="SSF56935">
    <property type="entry name" value="Porins"/>
    <property type="match status" value="1"/>
</dbReference>
<dbReference type="GO" id="GO:0009279">
    <property type="term" value="C:cell outer membrane"/>
    <property type="evidence" value="ECO:0007669"/>
    <property type="project" value="UniProtKB-SubCell"/>
</dbReference>
<evidence type="ECO:0000256" key="9">
    <source>
        <dbReference type="ARBA" id="ARBA00023237"/>
    </source>
</evidence>
<evidence type="ECO:0000256" key="5">
    <source>
        <dbReference type="ARBA" id="ARBA00022692"/>
    </source>
</evidence>
<organism evidence="15 16">
    <name type="scientific">Butyricimonas faecihominis</name>
    <dbReference type="NCBI Taxonomy" id="1472416"/>
    <lineage>
        <taxon>Bacteria</taxon>
        <taxon>Pseudomonadati</taxon>
        <taxon>Bacteroidota</taxon>
        <taxon>Bacteroidia</taxon>
        <taxon>Bacteroidales</taxon>
        <taxon>Odoribacteraceae</taxon>
        <taxon>Butyricimonas</taxon>
    </lineage>
</organism>
<keyword evidence="2 10" id="KW-0813">Transport</keyword>
<evidence type="ECO:0000256" key="8">
    <source>
        <dbReference type="ARBA" id="ARBA00023136"/>
    </source>
</evidence>
<dbReference type="Gene3D" id="2.60.40.1120">
    <property type="entry name" value="Carboxypeptidase-like, regulatory domain"/>
    <property type="match status" value="1"/>
</dbReference>
<keyword evidence="6" id="KW-0408">Iron</keyword>
<evidence type="ECO:0000256" key="4">
    <source>
        <dbReference type="ARBA" id="ARBA00022496"/>
    </source>
</evidence>
<dbReference type="Gene3D" id="2.170.130.10">
    <property type="entry name" value="TonB-dependent receptor, plug domain"/>
    <property type="match status" value="1"/>
</dbReference>
<keyword evidence="5 10" id="KW-0812">Transmembrane</keyword>
<evidence type="ECO:0000313" key="15">
    <source>
        <dbReference type="EMBL" id="MBB4025393.1"/>
    </source>
</evidence>
<evidence type="ECO:0000259" key="13">
    <source>
        <dbReference type="Pfam" id="PF07660"/>
    </source>
</evidence>
<dbReference type="InterPro" id="IPR008969">
    <property type="entry name" value="CarboxyPept-like_regulatory"/>
</dbReference>
<proteinExistence type="inferred from homology"/>
<keyword evidence="4" id="KW-0406">Ion transport</keyword>
<keyword evidence="4" id="KW-0410">Iron transport</keyword>
<dbReference type="InterPro" id="IPR037066">
    <property type="entry name" value="Plug_dom_sf"/>
</dbReference>
<comment type="similarity">
    <text evidence="10 11">Belongs to the TonB-dependent receptor family.</text>
</comment>
<evidence type="ECO:0000259" key="14">
    <source>
        <dbReference type="Pfam" id="PF07715"/>
    </source>
</evidence>
<evidence type="ECO:0000256" key="1">
    <source>
        <dbReference type="ARBA" id="ARBA00004571"/>
    </source>
</evidence>
<evidence type="ECO:0000256" key="3">
    <source>
        <dbReference type="ARBA" id="ARBA00022452"/>
    </source>
</evidence>
<keyword evidence="3 10" id="KW-1134">Transmembrane beta strand</keyword>
<dbReference type="NCBIfam" id="TIGR04057">
    <property type="entry name" value="SusC_RagA_signa"/>
    <property type="match status" value="1"/>
</dbReference>
<keyword evidence="9 10" id="KW-0998">Cell outer membrane</keyword>
<comment type="caution">
    <text evidence="15">The sequence shown here is derived from an EMBL/GenBank/DDBJ whole genome shotgun (WGS) entry which is preliminary data.</text>
</comment>
<sequence>MKKKREFDFLKGRKLQISLLKMKVTALLLLVCVLQSMAGAYSQTTKYDISMTSGRLENVFKLIEQKGEYTFLYSIEDVDQISSVNVNVKQADLKEVLDICLANTKLTYEINGRLVIIRVKDENPENKMVVIKGVVKDKKGEPLPGVTIVGKGTTVGVATGINGEFSFTTVKQDSVVLLFSFVGMKTKEVKWQGEKMLNVVLEEDTKEVEEVVVTGYQTVKKSNMAGSVSTVKAEDLVLTGTQSLEQALQGKLAGVAIQNQSGLVGTRQKVRVRGTSTLLGSQDPVWVVDGIIQEDPLPFKATDLSMSNTNPDNIDMIRNFVGSAISWLNPSDIKDVTVLKDASATAIYGVKAANGVIVINTKRGEKGRMSINYSGSFSIGSKVTYDKMNLMNSKERVDVSREIYERGLVNGNVLQDVGYQEVLQQYLQDKISYDQFNASVKRLETVNTDWFDLLFENPFSYSNSISVSGGSDKTTYYASFGMSNNNGTAKGNDSKNYQGSVNVTTIFWDRLRFSAKVAGSVAKTKGFHGSVQPYSYASTTSRVISAFDDNGDLYYYKNANKFRYNILNELAGTGNENTSNSLNANISLNLDILRGLKYEMSIGYSYTSSHGQSWATERTYYITAKRGYEFGQYGANDAEYKKSGLPHGGELNMQDSRNENYTWRNQLSYVKNFGRHLLTATVGQEASSSKYDGFTGTFWGYLPERGNTIKNPPLNTENNGYLSANTTYAQPSKSIINNKANKLSFYGAFTYTFDERYVFNASIRSDASNRFGQDKSARFLPVWSFGLRWNMGREHFLEGQDFLNECSFRLTYGYQGNANEAASPDLIARIAGDNEGGIVMGEYALNIKSLPNPKLKWEKTATLNAGVDFVFWKNKINGSFEYYYKKTTDAVINKEVGMENGVTSMPMNGGSLENYGWELSFSFAPVRTNNFIWTLGLNTSKNYNKVTSKLESNKNWTQATTGNVNKEGYAVSSFWAFEFDGLNPEDGTPRFNLPGVDTPDAKTDATIYMKHMGKLDPDFTSGLSMGFRFKDLSLSSSFYLSVGGKKFLAPMYAAEMYNDTPNEYNNLPKDLVKRWRKPGDENYTNIPSLPQKGEKGITLPNSSEYFAKVYNYADIRVVNASYLRCNNISLSYNLSKGWIKKFAQNMSFSFNVSNPFIIVSSEFKGRDPEVATGSQPITRNYSFSVNLSF</sequence>
<dbReference type="Pfam" id="PF07660">
    <property type="entry name" value="STN"/>
    <property type="match status" value="1"/>
</dbReference>
<dbReference type="InterPro" id="IPR023997">
    <property type="entry name" value="TonB-dep_OMP_SusC/RagA_CS"/>
</dbReference>
<dbReference type="Pfam" id="PF07715">
    <property type="entry name" value="Plug"/>
    <property type="match status" value="1"/>
</dbReference>
<evidence type="ECO:0000259" key="12">
    <source>
        <dbReference type="Pfam" id="PF00593"/>
    </source>
</evidence>
<keyword evidence="7 11" id="KW-0798">TonB box</keyword>
<dbReference type="InterPro" id="IPR000531">
    <property type="entry name" value="Beta-barrel_TonB"/>
</dbReference>